<protein>
    <submittedName>
        <fullName evidence="1">Uncharacterized protein</fullName>
    </submittedName>
</protein>
<dbReference type="PANTHER" id="PTHR33237:SF46">
    <property type="entry name" value="OS01G0606100 PROTEIN"/>
    <property type="match status" value="1"/>
</dbReference>
<reference evidence="1" key="2">
    <citation type="submission" date="2019-07" db="EMBL/GenBank/DDBJ databases">
        <authorList>
            <person name="Yang Y."/>
            <person name="Bocs S."/>
            <person name="Baudouin L."/>
        </authorList>
    </citation>
    <scope>NUCLEOTIDE SEQUENCE</scope>
    <source>
        <tissue evidence="1">Spear leaf of Hainan Tall coconut</tissue>
    </source>
</reference>
<dbReference type="AlphaFoldDB" id="A0A8K0I9Z2"/>
<dbReference type="EMBL" id="CM017876">
    <property type="protein sequence ID" value="KAG1342729.1"/>
    <property type="molecule type" value="Genomic_DNA"/>
</dbReference>
<accession>A0A8K0I9Z2</accession>
<keyword evidence="2" id="KW-1185">Reference proteome</keyword>
<dbReference type="PANTHER" id="PTHR33237">
    <property type="entry name" value="F2P16.13 PROTEIN-RELATED"/>
    <property type="match status" value="1"/>
</dbReference>
<sequence length="137" mass="15508">MGVGLPQTMTELVSTCSRHVTRAARKIRRRCPSLSRLSTAASRPFLSRRQISRKRIAEGKMKEEVEKKEEEEEEGVWRRSILMGEKCQPLNFSGVIYYDADGRKLSEVPPPRSPLRSPLPSNLHLVTVGYDANKGDI</sequence>
<gene>
    <name evidence="1" type="ORF">COCNU_05G009580</name>
</gene>
<comment type="caution">
    <text evidence="1">The sequence shown here is derived from an EMBL/GenBank/DDBJ whole genome shotgun (WGS) entry which is preliminary data.</text>
</comment>
<organism evidence="1 2">
    <name type="scientific">Cocos nucifera</name>
    <name type="common">Coconut palm</name>
    <dbReference type="NCBI Taxonomy" id="13894"/>
    <lineage>
        <taxon>Eukaryota</taxon>
        <taxon>Viridiplantae</taxon>
        <taxon>Streptophyta</taxon>
        <taxon>Embryophyta</taxon>
        <taxon>Tracheophyta</taxon>
        <taxon>Spermatophyta</taxon>
        <taxon>Magnoliopsida</taxon>
        <taxon>Liliopsida</taxon>
        <taxon>Arecaceae</taxon>
        <taxon>Arecoideae</taxon>
        <taxon>Cocoseae</taxon>
        <taxon>Attaleinae</taxon>
        <taxon>Cocos</taxon>
    </lineage>
</organism>
<dbReference type="Proteomes" id="UP000797356">
    <property type="component" value="Chromosome 5"/>
</dbReference>
<evidence type="ECO:0000313" key="2">
    <source>
        <dbReference type="Proteomes" id="UP000797356"/>
    </source>
</evidence>
<name>A0A8K0I9Z2_COCNU</name>
<evidence type="ECO:0000313" key="1">
    <source>
        <dbReference type="EMBL" id="KAG1342729.1"/>
    </source>
</evidence>
<reference evidence="1" key="1">
    <citation type="journal article" date="2017" name="Gigascience">
        <title>The genome draft of coconut (Cocos nucifera).</title>
        <authorList>
            <person name="Xiao Y."/>
            <person name="Xu P."/>
            <person name="Fan H."/>
            <person name="Baudouin L."/>
            <person name="Xia W."/>
            <person name="Bocs S."/>
            <person name="Xu J."/>
            <person name="Li Q."/>
            <person name="Guo A."/>
            <person name="Zhou L."/>
            <person name="Li J."/>
            <person name="Wu Y."/>
            <person name="Ma Z."/>
            <person name="Armero A."/>
            <person name="Issali A.E."/>
            <person name="Liu N."/>
            <person name="Peng M."/>
            <person name="Yang Y."/>
        </authorList>
    </citation>
    <scope>NUCLEOTIDE SEQUENCE</scope>
    <source>
        <tissue evidence="1">Spear leaf of Hainan Tall coconut</tissue>
    </source>
</reference>
<proteinExistence type="predicted"/>
<dbReference type="OrthoDB" id="674685at2759"/>